<feature type="region of interest" description="Disordered" evidence="3">
    <location>
        <begin position="223"/>
        <end position="263"/>
    </location>
</feature>
<evidence type="ECO:0000256" key="3">
    <source>
        <dbReference type="SAM" id="MobiDB-lite"/>
    </source>
</evidence>
<dbReference type="InterPro" id="IPR001452">
    <property type="entry name" value="SH3_domain"/>
</dbReference>
<dbReference type="Gene3D" id="2.30.30.40">
    <property type="entry name" value="SH3 Domains"/>
    <property type="match status" value="1"/>
</dbReference>
<accession>A0AAD5X5Q5</accession>
<dbReference type="EMBL" id="JADGJD010000305">
    <property type="protein sequence ID" value="KAJ3052326.1"/>
    <property type="molecule type" value="Genomic_DNA"/>
</dbReference>
<keyword evidence="6" id="KW-1185">Reference proteome</keyword>
<comment type="caution">
    <text evidence="5">The sequence shown here is derived from an EMBL/GenBank/DDBJ whole genome shotgun (WGS) entry which is preliminary data.</text>
</comment>
<feature type="compositionally biased region" description="Polar residues" evidence="3">
    <location>
        <begin position="225"/>
        <end position="253"/>
    </location>
</feature>
<feature type="compositionally biased region" description="Low complexity" evidence="3">
    <location>
        <begin position="519"/>
        <end position="528"/>
    </location>
</feature>
<evidence type="ECO:0000313" key="6">
    <source>
        <dbReference type="Proteomes" id="UP001212841"/>
    </source>
</evidence>
<sequence length="648" mass="69633">MSDLREQIAKKIAGRMASLDEPASFVKALTRAIASDFELYRVDDVENERQVVRSNDRRLSYIANHDIRTLPPLTDTFAVTEVSMKDRSPVLAWFPHCRAHYKDRPEKGANNASRIDILIHLPNPIAAYMEGAKVQEASTRLSRSNSKTSLQRSFIDDEIDDDVPSFTDSPLLTPLPTPPPSMTTDAMLIRKSGSTTDLSRSTTIPSRAYSGSTDALLKRIDSKESITSSAGPRGRSNSVRTTGSAKHGLSQSPHDGPSPLISANSAFHEVPGPVDGISGAVPLKATMGFKPTSEKHLDVAPGDLLHIYSTEEGGWCYGVNLTSGGGVGVFPAVCVGGQAGGVANEWGVGSSHGSEMVNLRRKNSKREGMHFSMHSEGSQREAQPSWGSRTIDRNGYPERSVSVPGSEGYKHPGYQPAATAPSRPMTPASSTMGHSRKGSASSTLSSRIKNVFSKRSRSNSQSSMYSAPSDHPEPEIIHIPLPPMNLPSPTPAPVPTPQLTSASVTSFGLPQSYTRPRASSSTSKLSSLADPDIDIGTRPETPRELTIAAGEWSTELGSRKSGGSFANSSSFYLPTEMGSEWQRREYSTQGGYASSTVTDERTAVASHAGAPMQQRDRRSCSTVKSQKDYVGPYGPDIRIESVEVVKGG</sequence>
<dbReference type="InterPro" id="IPR036028">
    <property type="entry name" value="SH3-like_dom_sf"/>
</dbReference>
<proteinExistence type="predicted"/>
<gene>
    <name evidence="5" type="ORF">HK097_006526</name>
</gene>
<dbReference type="CDD" id="cd00174">
    <property type="entry name" value="SH3"/>
    <property type="match status" value="1"/>
</dbReference>
<evidence type="ECO:0000259" key="4">
    <source>
        <dbReference type="PROSITE" id="PS50002"/>
    </source>
</evidence>
<organism evidence="5 6">
    <name type="scientific">Rhizophlyctis rosea</name>
    <dbReference type="NCBI Taxonomy" id="64517"/>
    <lineage>
        <taxon>Eukaryota</taxon>
        <taxon>Fungi</taxon>
        <taxon>Fungi incertae sedis</taxon>
        <taxon>Chytridiomycota</taxon>
        <taxon>Chytridiomycota incertae sedis</taxon>
        <taxon>Chytridiomycetes</taxon>
        <taxon>Rhizophlyctidales</taxon>
        <taxon>Rhizophlyctidaceae</taxon>
        <taxon>Rhizophlyctis</taxon>
    </lineage>
</organism>
<feature type="region of interest" description="Disordered" evidence="3">
    <location>
        <begin position="604"/>
        <end position="627"/>
    </location>
</feature>
<feature type="compositionally biased region" description="Pro residues" evidence="3">
    <location>
        <begin position="480"/>
        <end position="496"/>
    </location>
</feature>
<feature type="non-terminal residue" evidence="5">
    <location>
        <position position="648"/>
    </location>
</feature>
<feature type="region of interest" description="Disordered" evidence="3">
    <location>
        <begin position="369"/>
        <end position="539"/>
    </location>
</feature>
<dbReference type="SMART" id="SM00326">
    <property type="entry name" value="SH3"/>
    <property type="match status" value="1"/>
</dbReference>
<feature type="compositionally biased region" description="Polar residues" evidence="3">
    <location>
        <begin position="427"/>
        <end position="448"/>
    </location>
</feature>
<reference evidence="5" key="1">
    <citation type="submission" date="2020-05" db="EMBL/GenBank/DDBJ databases">
        <title>Phylogenomic resolution of chytrid fungi.</title>
        <authorList>
            <person name="Stajich J.E."/>
            <person name="Amses K."/>
            <person name="Simmons R."/>
            <person name="Seto K."/>
            <person name="Myers J."/>
            <person name="Bonds A."/>
            <person name="Quandt C.A."/>
            <person name="Barry K."/>
            <person name="Liu P."/>
            <person name="Grigoriev I."/>
            <person name="Longcore J.E."/>
            <person name="James T.Y."/>
        </authorList>
    </citation>
    <scope>NUCLEOTIDE SEQUENCE</scope>
    <source>
        <strain evidence="5">JEL0318</strain>
    </source>
</reference>
<evidence type="ECO:0000313" key="5">
    <source>
        <dbReference type="EMBL" id="KAJ3052326.1"/>
    </source>
</evidence>
<evidence type="ECO:0000256" key="2">
    <source>
        <dbReference type="PROSITE-ProRule" id="PRU00192"/>
    </source>
</evidence>
<dbReference type="Proteomes" id="UP001212841">
    <property type="component" value="Unassembled WGS sequence"/>
</dbReference>
<feature type="compositionally biased region" description="Polar residues" evidence="3">
    <location>
        <begin position="501"/>
        <end position="518"/>
    </location>
</feature>
<evidence type="ECO:0000256" key="1">
    <source>
        <dbReference type="ARBA" id="ARBA00022443"/>
    </source>
</evidence>
<feature type="domain" description="SH3" evidence="4">
    <location>
        <begin position="278"/>
        <end position="340"/>
    </location>
</feature>
<dbReference type="Pfam" id="PF14604">
    <property type="entry name" value="SH3_9"/>
    <property type="match status" value="1"/>
</dbReference>
<protein>
    <recommendedName>
        <fullName evidence="4">SH3 domain-containing protein</fullName>
    </recommendedName>
</protein>
<name>A0AAD5X5Q5_9FUNG</name>
<dbReference type="PROSITE" id="PS50002">
    <property type="entry name" value="SH3"/>
    <property type="match status" value="1"/>
</dbReference>
<keyword evidence="1 2" id="KW-0728">SH3 domain</keyword>
<dbReference type="AlphaFoldDB" id="A0AAD5X5Q5"/>
<dbReference type="SUPFAM" id="SSF50044">
    <property type="entry name" value="SH3-domain"/>
    <property type="match status" value="1"/>
</dbReference>